<reference evidence="9 10" key="1">
    <citation type="journal article" date="2019" name="Sci. Rep.">
        <title>A high-quality genome of Eragrostis curvula grass provides insights into Poaceae evolution and supports new strategies to enhance forage quality.</title>
        <authorList>
            <person name="Carballo J."/>
            <person name="Santos B.A.C.M."/>
            <person name="Zappacosta D."/>
            <person name="Garbus I."/>
            <person name="Selva J.P."/>
            <person name="Gallo C.A."/>
            <person name="Diaz A."/>
            <person name="Albertini E."/>
            <person name="Caccamo M."/>
            <person name="Echenique V."/>
        </authorList>
    </citation>
    <scope>NUCLEOTIDE SEQUENCE [LARGE SCALE GENOMIC DNA]</scope>
    <source>
        <strain evidence="10">cv. Victoria</strain>
        <tissue evidence="9">Leaf</tissue>
    </source>
</reference>
<dbReference type="SUPFAM" id="SSF46785">
    <property type="entry name" value="Winged helix' DNA-binding domain"/>
    <property type="match status" value="1"/>
</dbReference>
<dbReference type="PANTHER" id="PTHR22792:SF66">
    <property type="entry name" value="LA-RELATED PROTEIN 6B"/>
    <property type="match status" value="1"/>
</dbReference>
<dbReference type="InterPro" id="IPR009818">
    <property type="entry name" value="PAM2_motif"/>
</dbReference>
<dbReference type="Gene3D" id="3.30.70.330">
    <property type="match status" value="1"/>
</dbReference>
<dbReference type="Pfam" id="PF07145">
    <property type="entry name" value="PAM2"/>
    <property type="match status" value="1"/>
</dbReference>
<dbReference type="InterPro" id="IPR000504">
    <property type="entry name" value="RRM_dom"/>
</dbReference>
<dbReference type="InterPro" id="IPR035979">
    <property type="entry name" value="RBD_domain_sf"/>
</dbReference>
<comment type="function">
    <text evidence="1">Transcriptional regulator.</text>
</comment>
<dbReference type="FunFam" id="1.10.10.10:FF:000158">
    <property type="entry name" value="La ribonucleoprotein domain family member 7"/>
    <property type="match status" value="1"/>
</dbReference>
<feature type="domain" description="HTH La-type RNA-binding" evidence="8">
    <location>
        <begin position="126"/>
        <end position="217"/>
    </location>
</feature>
<dbReference type="PROSITE" id="PS50102">
    <property type="entry name" value="RRM"/>
    <property type="match status" value="1"/>
</dbReference>
<dbReference type="GO" id="GO:1990904">
    <property type="term" value="C:ribonucleoprotein complex"/>
    <property type="evidence" value="ECO:0007669"/>
    <property type="project" value="InterPro"/>
</dbReference>
<evidence type="ECO:0000256" key="1">
    <source>
        <dbReference type="ARBA" id="ARBA00002339"/>
    </source>
</evidence>
<dbReference type="InterPro" id="IPR034878">
    <property type="entry name" value="La-rel_plant_RRM"/>
</dbReference>
<evidence type="ECO:0000313" key="9">
    <source>
        <dbReference type="EMBL" id="TVU51438.1"/>
    </source>
</evidence>
<evidence type="ECO:0000313" key="10">
    <source>
        <dbReference type="Proteomes" id="UP000324897"/>
    </source>
</evidence>
<dbReference type="PANTHER" id="PTHR22792">
    <property type="entry name" value="LUPUS LA PROTEIN-RELATED"/>
    <property type="match status" value="1"/>
</dbReference>
<feature type="compositionally biased region" description="Acidic residues" evidence="6">
    <location>
        <begin position="333"/>
        <end position="342"/>
    </location>
</feature>
<dbReference type="GO" id="GO:0006396">
    <property type="term" value="P:RNA processing"/>
    <property type="evidence" value="ECO:0007669"/>
    <property type="project" value="InterPro"/>
</dbReference>
<dbReference type="Pfam" id="PF05383">
    <property type="entry name" value="La"/>
    <property type="match status" value="1"/>
</dbReference>
<dbReference type="InterPro" id="IPR036388">
    <property type="entry name" value="WH-like_DNA-bd_sf"/>
</dbReference>
<organism evidence="9 10">
    <name type="scientific">Eragrostis curvula</name>
    <name type="common">weeping love grass</name>
    <dbReference type="NCBI Taxonomy" id="38414"/>
    <lineage>
        <taxon>Eukaryota</taxon>
        <taxon>Viridiplantae</taxon>
        <taxon>Streptophyta</taxon>
        <taxon>Embryophyta</taxon>
        <taxon>Tracheophyta</taxon>
        <taxon>Spermatophyta</taxon>
        <taxon>Magnoliopsida</taxon>
        <taxon>Liliopsida</taxon>
        <taxon>Poales</taxon>
        <taxon>Poaceae</taxon>
        <taxon>PACMAD clade</taxon>
        <taxon>Chloridoideae</taxon>
        <taxon>Eragrostideae</taxon>
        <taxon>Eragrostidinae</taxon>
        <taxon>Eragrostis</taxon>
    </lineage>
</organism>
<dbReference type="SUPFAM" id="SSF54928">
    <property type="entry name" value="RNA-binding domain, RBD"/>
    <property type="match status" value="1"/>
</dbReference>
<keyword evidence="10" id="KW-1185">Reference proteome</keyword>
<sequence>MPHLEGADQIAAGWIATDAERPGELRRSGSASRLNAQAPEFVPRGPPPTPVAAVVPPPPVIRVFAAPPPPPRAAFFAAPPPPQFEYYAPVGGRGGFAVKEPKPEPLPQPEPEVEQPPAAKAEPLVEGLADEVVHKITKQVEYYFSDINLATTEHLMRFITKDSEGYVPISVIAGFKKVKTLVHNNSMLAAVLRTSSKLIVSEDGKRVKRQEPFTESDLQALQSRIIVAENLPGDPSYQNLKKIFSSVGSVISIRTCYPQTPNGTGPATNRSAKLDMLFANKLHAFVEYETPEDAERAILELNDEKNWRNGLRVRLLNTCTTKGAGKGKKGVPETDENGEEDVSTSNQSIEKQFEESSQLLDVLPEHLFDDNFTEKEVPRRGKGRGRGGRGRGRGYQQYNNNQYHQNHQHYNHHSGNNHGSNRGGGNHHVGTPPNNQPIKPEQHQQLPIGATKQPPGPRMPDGTRGFAMGRGKPQAVLPGLCAVGEP</sequence>
<dbReference type="AlphaFoldDB" id="A0A5J9WTJ3"/>
<evidence type="ECO:0000256" key="3">
    <source>
        <dbReference type="ARBA" id="ARBA00022884"/>
    </source>
</evidence>
<feature type="compositionally biased region" description="Basic and acidic residues" evidence="6">
    <location>
        <begin position="18"/>
        <end position="27"/>
    </location>
</feature>
<evidence type="ECO:0000259" key="7">
    <source>
        <dbReference type="PROSITE" id="PS50102"/>
    </source>
</evidence>
<gene>
    <name evidence="9" type="ORF">EJB05_02869</name>
</gene>
<name>A0A5J9WTJ3_9POAL</name>
<dbReference type="Proteomes" id="UP000324897">
    <property type="component" value="Chromosome 6"/>
</dbReference>
<dbReference type="PROSITE" id="PS50961">
    <property type="entry name" value="HTH_LA"/>
    <property type="match status" value="1"/>
</dbReference>
<evidence type="ECO:0000256" key="6">
    <source>
        <dbReference type="SAM" id="MobiDB-lite"/>
    </source>
</evidence>
<dbReference type="GO" id="GO:0005634">
    <property type="term" value="C:nucleus"/>
    <property type="evidence" value="ECO:0007669"/>
    <property type="project" value="UniProtKB-SubCell"/>
</dbReference>
<feature type="compositionally biased region" description="Polar residues" evidence="6">
    <location>
        <begin position="343"/>
        <end position="352"/>
    </location>
</feature>
<dbReference type="PRINTS" id="PR00302">
    <property type="entry name" value="LUPUSLA"/>
</dbReference>
<evidence type="ECO:0008006" key="11">
    <source>
        <dbReference type="Google" id="ProtNLM"/>
    </source>
</evidence>
<dbReference type="InterPro" id="IPR002344">
    <property type="entry name" value="Lupus_La"/>
</dbReference>
<dbReference type="EMBL" id="RWGY01000002">
    <property type="protein sequence ID" value="TVU51438.1"/>
    <property type="molecule type" value="Genomic_DNA"/>
</dbReference>
<evidence type="ECO:0000259" key="8">
    <source>
        <dbReference type="PROSITE" id="PS50961"/>
    </source>
</evidence>
<dbReference type="SMART" id="SM00715">
    <property type="entry name" value="LA"/>
    <property type="match status" value="1"/>
</dbReference>
<feature type="compositionally biased region" description="Low complexity" evidence="6">
    <location>
        <begin position="394"/>
        <end position="405"/>
    </location>
</feature>
<feature type="region of interest" description="Disordered" evidence="6">
    <location>
        <begin position="370"/>
        <end position="486"/>
    </location>
</feature>
<feature type="compositionally biased region" description="Basic and acidic residues" evidence="6">
    <location>
        <begin position="370"/>
        <end position="379"/>
    </location>
</feature>
<evidence type="ECO:0000256" key="2">
    <source>
        <dbReference type="ARBA" id="ARBA00004123"/>
    </source>
</evidence>
<dbReference type="InterPro" id="IPR036390">
    <property type="entry name" value="WH_DNA-bd_sf"/>
</dbReference>
<comment type="subcellular location">
    <subcellularLocation>
        <location evidence="2">Nucleus</location>
    </subcellularLocation>
</comment>
<feature type="region of interest" description="Disordered" evidence="6">
    <location>
        <begin position="15"/>
        <end position="49"/>
    </location>
</feature>
<dbReference type="CDD" id="cd12288">
    <property type="entry name" value="RRM_La_like_plant"/>
    <property type="match status" value="1"/>
</dbReference>
<proteinExistence type="predicted"/>
<feature type="region of interest" description="Disordered" evidence="6">
    <location>
        <begin position="97"/>
        <end position="119"/>
    </location>
</feature>
<feature type="domain" description="RRM" evidence="7">
    <location>
        <begin position="224"/>
        <end position="318"/>
    </location>
</feature>
<feature type="compositionally biased region" description="Basic residues" evidence="6">
    <location>
        <begin position="380"/>
        <end position="392"/>
    </location>
</feature>
<dbReference type="Gene3D" id="1.10.10.10">
    <property type="entry name" value="Winged helix-like DNA-binding domain superfamily/Winged helix DNA-binding domain"/>
    <property type="match status" value="1"/>
</dbReference>
<feature type="region of interest" description="Disordered" evidence="6">
    <location>
        <begin position="322"/>
        <end position="352"/>
    </location>
</feature>
<dbReference type="InterPro" id="IPR006630">
    <property type="entry name" value="La_HTH"/>
</dbReference>
<accession>A0A5J9WTJ3</accession>
<evidence type="ECO:0000256" key="5">
    <source>
        <dbReference type="PROSITE-ProRule" id="PRU00332"/>
    </source>
</evidence>
<evidence type="ECO:0000256" key="4">
    <source>
        <dbReference type="ARBA" id="ARBA00023242"/>
    </source>
</evidence>
<comment type="caution">
    <text evidence="9">The sequence shown here is derived from an EMBL/GenBank/DDBJ whole genome shotgun (WGS) entry which is preliminary data.</text>
</comment>
<dbReference type="GO" id="GO:0003729">
    <property type="term" value="F:mRNA binding"/>
    <property type="evidence" value="ECO:0007669"/>
    <property type="project" value="TreeGrafter"/>
</dbReference>
<keyword evidence="3 5" id="KW-0694">RNA-binding</keyword>
<dbReference type="Gramene" id="TVU51438">
    <property type="protein sequence ID" value="TVU51438"/>
    <property type="gene ID" value="EJB05_02869"/>
</dbReference>
<keyword evidence="4" id="KW-0539">Nucleus</keyword>
<dbReference type="InterPro" id="IPR045180">
    <property type="entry name" value="La_dom_prot"/>
</dbReference>
<protein>
    <recommendedName>
        <fullName evidence="11">HTH La-type RNA-binding domain-containing protein</fullName>
    </recommendedName>
</protein>
<dbReference type="InterPro" id="IPR012677">
    <property type="entry name" value="Nucleotide-bd_a/b_plait_sf"/>
</dbReference>
<dbReference type="OrthoDB" id="435402at2759"/>